<dbReference type="InterPro" id="IPR003593">
    <property type="entry name" value="AAA+_ATPase"/>
</dbReference>
<dbReference type="SUPFAM" id="SSF52540">
    <property type="entry name" value="P-loop containing nucleoside triphosphate hydrolases"/>
    <property type="match status" value="1"/>
</dbReference>
<dbReference type="PROSITE" id="PS50893">
    <property type="entry name" value="ABC_TRANSPORTER_2"/>
    <property type="match status" value="1"/>
</dbReference>
<accession>A0A2A2FFH4</accession>
<reference evidence="6 7" key="1">
    <citation type="submission" date="2017-08" db="EMBL/GenBank/DDBJ databases">
        <title>The strain WRN001 was isolated from Binhai saline alkaline soil, Tianjin, China.</title>
        <authorList>
            <person name="Liu D."/>
            <person name="Zhang G."/>
        </authorList>
    </citation>
    <scope>NUCLEOTIDE SEQUENCE [LARGE SCALE GENOMIC DNA]</scope>
    <source>
        <strain evidence="6 7">WN019</strain>
    </source>
</reference>
<feature type="region of interest" description="Disordered" evidence="4">
    <location>
        <begin position="1"/>
        <end position="33"/>
    </location>
</feature>
<dbReference type="GO" id="GO:0005524">
    <property type="term" value="F:ATP binding"/>
    <property type="evidence" value="ECO:0007669"/>
    <property type="project" value="UniProtKB-KW"/>
</dbReference>
<dbReference type="SMART" id="SM00382">
    <property type="entry name" value="AAA"/>
    <property type="match status" value="1"/>
</dbReference>
<dbReference type="OrthoDB" id="18368at2157"/>
<keyword evidence="7" id="KW-1185">Reference proteome</keyword>
<dbReference type="Pfam" id="PF00005">
    <property type="entry name" value="ABC_tran"/>
    <property type="match status" value="1"/>
</dbReference>
<evidence type="ECO:0000256" key="1">
    <source>
        <dbReference type="ARBA" id="ARBA00022448"/>
    </source>
</evidence>
<dbReference type="Gene3D" id="3.40.50.300">
    <property type="entry name" value="P-loop containing nucleotide triphosphate hydrolases"/>
    <property type="match status" value="1"/>
</dbReference>
<evidence type="ECO:0000256" key="4">
    <source>
        <dbReference type="SAM" id="MobiDB-lite"/>
    </source>
</evidence>
<evidence type="ECO:0000313" key="6">
    <source>
        <dbReference type="EMBL" id="PAU84186.1"/>
    </source>
</evidence>
<keyword evidence="3 6" id="KW-0067">ATP-binding</keyword>
<dbReference type="EMBL" id="NSKC01000003">
    <property type="protein sequence ID" value="PAU84186.1"/>
    <property type="molecule type" value="Genomic_DNA"/>
</dbReference>
<feature type="compositionally biased region" description="Polar residues" evidence="4">
    <location>
        <begin position="1"/>
        <end position="26"/>
    </location>
</feature>
<feature type="domain" description="ABC transporter" evidence="5">
    <location>
        <begin position="34"/>
        <end position="263"/>
    </location>
</feature>
<evidence type="ECO:0000256" key="2">
    <source>
        <dbReference type="ARBA" id="ARBA00022741"/>
    </source>
</evidence>
<sequence>MSSTGEDVTDTSSPADDSPESTGDSPESTDDPALAVRGLTKRYGDTVALEEVDLAVDDGEFVAVVGPSGCGKSTLLRVLTGLEERFEGRAAVDGVDVRDGGSDGVGMVFQEPRLLAWADVRENVAIGLPGGVDRDDPAAHDRVDDLIETVGLDGFAGHRPGELSGGMAQRVSLARGLAYEPEVLLLDEPFSALDQLTKYEQQDNLLDVWRERGATVALVTHDVEEAAYLADRVVVLGGQPGTVEAVVNVEADRPRERTDKALLAARREITDALGV</sequence>
<dbReference type="InterPro" id="IPR050166">
    <property type="entry name" value="ABC_transporter_ATP-bind"/>
</dbReference>
<keyword evidence="2" id="KW-0547">Nucleotide-binding</keyword>
<evidence type="ECO:0000256" key="3">
    <source>
        <dbReference type="ARBA" id="ARBA00022840"/>
    </source>
</evidence>
<name>A0A2A2FFH4_9EURY</name>
<dbReference type="InterPro" id="IPR027417">
    <property type="entry name" value="P-loop_NTPase"/>
</dbReference>
<dbReference type="InterPro" id="IPR017871">
    <property type="entry name" value="ABC_transporter-like_CS"/>
</dbReference>
<dbReference type="PROSITE" id="PS00211">
    <property type="entry name" value="ABC_TRANSPORTER_1"/>
    <property type="match status" value="1"/>
</dbReference>
<dbReference type="PANTHER" id="PTHR42788:SF13">
    <property type="entry name" value="ALIPHATIC SULFONATES IMPORT ATP-BINDING PROTEIN SSUB"/>
    <property type="match status" value="1"/>
</dbReference>
<dbReference type="Proteomes" id="UP000218083">
    <property type="component" value="Unassembled WGS sequence"/>
</dbReference>
<organism evidence="6 7">
    <name type="scientific">Halorubrum salipaludis</name>
    <dbReference type="NCBI Taxonomy" id="2032630"/>
    <lineage>
        <taxon>Archaea</taxon>
        <taxon>Methanobacteriati</taxon>
        <taxon>Methanobacteriota</taxon>
        <taxon>Stenosarchaea group</taxon>
        <taxon>Halobacteria</taxon>
        <taxon>Halobacteriales</taxon>
        <taxon>Haloferacaceae</taxon>
        <taxon>Halorubrum</taxon>
    </lineage>
</organism>
<dbReference type="CDD" id="cd03293">
    <property type="entry name" value="ABC_NrtD_SsuB_transporters"/>
    <property type="match status" value="1"/>
</dbReference>
<comment type="caution">
    <text evidence="6">The sequence shown here is derived from an EMBL/GenBank/DDBJ whole genome shotgun (WGS) entry which is preliminary data.</text>
</comment>
<dbReference type="PANTHER" id="PTHR42788">
    <property type="entry name" value="TAURINE IMPORT ATP-BINDING PROTEIN-RELATED"/>
    <property type="match status" value="1"/>
</dbReference>
<gene>
    <name evidence="6" type="ORF">CK500_07065</name>
</gene>
<keyword evidence="1" id="KW-0813">Transport</keyword>
<dbReference type="AlphaFoldDB" id="A0A2A2FFH4"/>
<dbReference type="InterPro" id="IPR003439">
    <property type="entry name" value="ABC_transporter-like_ATP-bd"/>
</dbReference>
<protein>
    <submittedName>
        <fullName evidence="6">ABC transporter ATP-binding protein</fullName>
    </submittedName>
</protein>
<proteinExistence type="predicted"/>
<dbReference type="GO" id="GO:0016887">
    <property type="term" value="F:ATP hydrolysis activity"/>
    <property type="evidence" value="ECO:0007669"/>
    <property type="project" value="InterPro"/>
</dbReference>
<evidence type="ECO:0000313" key="7">
    <source>
        <dbReference type="Proteomes" id="UP000218083"/>
    </source>
</evidence>
<evidence type="ECO:0000259" key="5">
    <source>
        <dbReference type="PROSITE" id="PS50893"/>
    </source>
</evidence>
<dbReference type="RefSeq" id="WP_095636541.1">
    <property type="nucleotide sequence ID" value="NZ_NSKC01000003.1"/>
</dbReference>